<accession>A0A4R3LB28</accession>
<keyword evidence="6" id="KW-1185">Reference proteome</keyword>
<gene>
    <name evidence="5" type="ORF">EDD58_101569</name>
</gene>
<organism evidence="5 6">
    <name type="scientific">Hazenella coriacea</name>
    <dbReference type="NCBI Taxonomy" id="1179467"/>
    <lineage>
        <taxon>Bacteria</taxon>
        <taxon>Bacillati</taxon>
        <taxon>Bacillota</taxon>
        <taxon>Bacilli</taxon>
        <taxon>Bacillales</taxon>
        <taxon>Thermoactinomycetaceae</taxon>
        <taxon>Hazenella</taxon>
    </lineage>
</organism>
<dbReference type="Proteomes" id="UP000294937">
    <property type="component" value="Unassembled WGS sequence"/>
</dbReference>
<dbReference type="GO" id="GO:0003677">
    <property type="term" value="F:DNA binding"/>
    <property type="evidence" value="ECO:0007669"/>
    <property type="project" value="UniProtKB-KW"/>
</dbReference>
<dbReference type="RefSeq" id="WP_131923297.1">
    <property type="nucleotide sequence ID" value="NZ_SMAG01000001.1"/>
</dbReference>
<protein>
    <submittedName>
        <fullName evidence="5">Putative ArsR family transcriptional regulator</fullName>
    </submittedName>
</protein>
<dbReference type="InterPro" id="IPR001034">
    <property type="entry name" value="DeoR_HTH"/>
</dbReference>
<keyword evidence="2" id="KW-0238">DNA-binding</keyword>
<dbReference type="Gene3D" id="1.10.10.10">
    <property type="entry name" value="Winged helix-like DNA-binding domain superfamily/Winged helix DNA-binding domain"/>
    <property type="match status" value="1"/>
</dbReference>
<dbReference type="AlphaFoldDB" id="A0A4R3LB28"/>
<dbReference type="EMBL" id="SMAG01000001">
    <property type="protein sequence ID" value="TCS96922.1"/>
    <property type="molecule type" value="Genomic_DNA"/>
</dbReference>
<dbReference type="CDD" id="cd00090">
    <property type="entry name" value="HTH_ARSR"/>
    <property type="match status" value="1"/>
</dbReference>
<sequence length="223" mass="25815">MNHTQSTRKQIMLLLKTEGPLTVSELAVKLGVTEMAVRRHLNTLERDNLIHAKLLRQSMGRPTNQYFLTDQSDEHFPKSYHSFTLELLTDLEDQYGPKLIDDLFERREKRLVDTYQNQFQESDLRDRVKKLADLQDSKGYMVNWVEHEDGTYHITEHNCPIAQVANQYNQACSCELNWFRQLLKADVEQLECKAKGGQNCIYFVKGKKSLSTSNGTIACESVN</sequence>
<evidence type="ECO:0000259" key="4">
    <source>
        <dbReference type="PROSITE" id="PS51000"/>
    </source>
</evidence>
<dbReference type="OrthoDB" id="155998at2"/>
<dbReference type="PROSITE" id="PS51000">
    <property type="entry name" value="HTH_DEOR_2"/>
    <property type="match status" value="1"/>
</dbReference>
<dbReference type="InterPro" id="IPR036388">
    <property type="entry name" value="WH-like_DNA-bd_sf"/>
</dbReference>
<reference evidence="5 6" key="1">
    <citation type="submission" date="2019-03" db="EMBL/GenBank/DDBJ databases">
        <title>Genomic Encyclopedia of Type Strains, Phase IV (KMG-IV): sequencing the most valuable type-strain genomes for metagenomic binning, comparative biology and taxonomic classification.</title>
        <authorList>
            <person name="Goeker M."/>
        </authorList>
    </citation>
    <scope>NUCLEOTIDE SEQUENCE [LARGE SCALE GENOMIC DNA]</scope>
    <source>
        <strain evidence="5 6">DSM 45707</strain>
    </source>
</reference>
<keyword evidence="1" id="KW-0805">Transcription regulation</keyword>
<dbReference type="Pfam" id="PF01022">
    <property type="entry name" value="HTH_5"/>
    <property type="match status" value="1"/>
</dbReference>
<dbReference type="GO" id="GO:0003700">
    <property type="term" value="F:DNA-binding transcription factor activity"/>
    <property type="evidence" value="ECO:0007669"/>
    <property type="project" value="InterPro"/>
</dbReference>
<evidence type="ECO:0000256" key="3">
    <source>
        <dbReference type="ARBA" id="ARBA00023163"/>
    </source>
</evidence>
<comment type="caution">
    <text evidence="5">The sequence shown here is derived from an EMBL/GenBank/DDBJ whole genome shotgun (WGS) entry which is preliminary data.</text>
</comment>
<dbReference type="PANTHER" id="PTHR38600">
    <property type="entry name" value="TRANSCRIPTIONAL REGULATORY PROTEIN"/>
    <property type="match status" value="1"/>
</dbReference>
<evidence type="ECO:0000313" key="5">
    <source>
        <dbReference type="EMBL" id="TCS96922.1"/>
    </source>
</evidence>
<feature type="domain" description="HTH deoR-type" evidence="4">
    <location>
        <begin position="4"/>
        <end position="63"/>
    </location>
</feature>
<dbReference type="PANTHER" id="PTHR38600:SF2">
    <property type="entry name" value="SLL0088 PROTEIN"/>
    <property type="match status" value="1"/>
</dbReference>
<name>A0A4R3LB28_9BACL</name>
<dbReference type="SUPFAM" id="SSF46785">
    <property type="entry name" value="Winged helix' DNA-binding domain"/>
    <property type="match status" value="1"/>
</dbReference>
<evidence type="ECO:0000256" key="2">
    <source>
        <dbReference type="ARBA" id="ARBA00023125"/>
    </source>
</evidence>
<dbReference type="InterPro" id="IPR001845">
    <property type="entry name" value="HTH_ArsR_DNA-bd_dom"/>
</dbReference>
<keyword evidence="3" id="KW-0804">Transcription</keyword>
<dbReference type="InterPro" id="IPR011991">
    <property type="entry name" value="ArsR-like_HTH"/>
</dbReference>
<proteinExistence type="predicted"/>
<evidence type="ECO:0000313" key="6">
    <source>
        <dbReference type="Proteomes" id="UP000294937"/>
    </source>
</evidence>
<evidence type="ECO:0000256" key="1">
    <source>
        <dbReference type="ARBA" id="ARBA00023015"/>
    </source>
</evidence>
<dbReference type="InterPro" id="IPR036390">
    <property type="entry name" value="WH_DNA-bd_sf"/>
</dbReference>